<dbReference type="SUPFAM" id="SSF55666">
    <property type="entry name" value="Ribonuclease PH domain 2-like"/>
    <property type="match status" value="1"/>
</dbReference>
<dbReference type="EMBL" id="JH173559">
    <property type="protein sequence ID" value="EHB17097.1"/>
    <property type="molecule type" value="Genomic_DNA"/>
</dbReference>
<reference evidence="1 2" key="1">
    <citation type="journal article" date="2011" name="Nature">
        <title>Genome sequencing reveals insights into physiology and longevity of the naked mole rat.</title>
        <authorList>
            <person name="Kim E.B."/>
            <person name="Fang X."/>
            <person name="Fushan A.A."/>
            <person name="Huang Z."/>
            <person name="Lobanov A.V."/>
            <person name="Han L."/>
            <person name="Marino S.M."/>
            <person name="Sun X."/>
            <person name="Turanov A.A."/>
            <person name="Yang P."/>
            <person name="Yim S.H."/>
            <person name="Zhao X."/>
            <person name="Kasaikina M.V."/>
            <person name="Stoletzki N."/>
            <person name="Peng C."/>
            <person name="Polak P."/>
            <person name="Xiong Z."/>
            <person name="Kiezun A."/>
            <person name="Zhu Y."/>
            <person name="Chen Y."/>
            <person name="Kryukov G.V."/>
            <person name="Zhang Q."/>
            <person name="Peshkin L."/>
            <person name="Yang L."/>
            <person name="Bronson R.T."/>
            <person name="Buffenstein R."/>
            <person name="Wang B."/>
            <person name="Han C."/>
            <person name="Li Q."/>
            <person name="Chen L."/>
            <person name="Zhao W."/>
            <person name="Sunyaev S.R."/>
            <person name="Park T.J."/>
            <person name="Zhang G."/>
            <person name="Wang J."/>
            <person name="Gladyshev V.N."/>
        </authorList>
    </citation>
    <scope>NUCLEOTIDE SEQUENCE [LARGE SCALE GENOMIC DNA]</scope>
</reference>
<protein>
    <submittedName>
        <fullName evidence="1">Polyribonucleotide nucleotidyltransferase 1, mitochondrial</fullName>
    </submittedName>
</protein>
<dbReference type="Proteomes" id="UP000006813">
    <property type="component" value="Unassembled WGS sequence"/>
</dbReference>
<dbReference type="GO" id="GO:0005739">
    <property type="term" value="C:mitochondrion"/>
    <property type="evidence" value="ECO:0007669"/>
    <property type="project" value="TreeGrafter"/>
</dbReference>
<evidence type="ECO:0000313" key="2">
    <source>
        <dbReference type="Proteomes" id="UP000006813"/>
    </source>
</evidence>
<dbReference type="STRING" id="10181.G5C6D6"/>
<dbReference type="GO" id="GO:0000175">
    <property type="term" value="F:3'-5'-RNA exonuclease activity"/>
    <property type="evidence" value="ECO:0007669"/>
    <property type="project" value="TreeGrafter"/>
</dbReference>
<dbReference type="AlphaFoldDB" id="G5C6D6"/>
<name>G5C6D6_HETGA</name>
<dbReference type="InterPro" id="IPR027408">
    <property type="entry name" value="PNPase/RNase_PH_dom_sf"/>
</dbReference>
<dbReference type="InterPro" id="IPR036345">
    <property type="entry name" value="ExoRNase_PH_dom2_sf"/>
</dbReference>
<dbReference type="GO" id="GO:0005829">
    <property type="term" value="C:cytosol"/>
    <property type="evidence" value="ECO:0007669"/>
    <property type="project" value="TreeGrafter"/>
</dbReference>
<dbReference type="PANTHER" id="PTHR11252">
    <property type="entry name" value="POLYRIBONUCLEOTIDE NUCLEOTIDYLTRANSFERASE"/>
    <property type="match status" value="1"/>
</dbReference>
<dbReference type="GO" id="GO:0000965">
    <property type="term" value="P:mitochondrial RNA 3'-end processing"/>
    <property type="evidence" value="ECO:0007669"/>
    <property type="project" value="TreeGrafter"/>
</dbReference>
<dbReference type="PANTHER" id="PTHR11252:SF0">
    <property type="entry name" value="POLYRIBONUCLEOTIDE NUCLEOTIDYLTRANSFERASE 1, MITOCHONDRIAL"/>
    <property type="match status" value="1"/>
</dbReference>
<dbReference type="InterPro" id="IPR012162">
    <property type="entry name" value="PNPase"/>
</dbReference>
<dbReference type="SUPFAM" id="SSF54211">
    <property type="entry name" value="Ribosomal protein S5 domain 2-like"/>
    <property type="match status" value="1"/>
</dbReference>
<dbReference type="GO" id="GO:0003723">
    <property type="term" value="F:RNA binding"/>
    <property type="evidence" value="ECO:0007669"/>
    <property type="project" value="InterPro"/>
</dbReference>
<dbReference type="GO" id="GO:0004654">
    <property type="term" value="F:polyribonucleotide nucleotidyltransferase activity"/>
    <property type="evidence" value="ECO:0007669"/>
    <property type="project" value="InterPro"/>
</dbReference>
<accession>G5C6D6</accession>
<evidence type="ECO:0000313" key="1">
    <source>
        <dbReference type="EMBL" id="EHB17097.1"/>
    </source>
</evidence>
<dbReference type="InParanoid" id="G5C6D6"/>
<proteinExistence type="predicted"/>
<sequence length="234" mass="25157">MAKPVLHLCGLPPGAQSLLRNLWATSMVICYPVLLPLPTLPHSRKLQVSSGKLARFADGSAVVQSGGTAEMVTAVSKIKPSPSQFMPLVVDYRQKAAVEVGYFYDTQVLCNLLAVDDINELDVLAINGASVALSLSDIPWNGPVGAVRIGMIDGEGVAIGLITKINPEKGEIEDYCLLTDILGIEDYNGDMDFKIAVVVACKDRAEEILIAEKEPENRKDGLRLSQQAAGFHLL</sequence>
<dbReference type="GO" id="GO:0000958">
    <property type="term" value="P:mitochondrial mRNA catabolic process"/>
    <property type="evidence" value="ECO:0007669"/>
    <property type="project" value="TreeGrafter"/>
</dbReference>
<keyword evidence="1" id="KW-0808">Transferase</keyword>
<organism evidence="1 2">
    <name type="scientific">Heterocephalus glaber</name>
    <name type="common">Naked mole rat</name>
    <dbReference type="NCBI Taxonomy" id="10181"/>
    <lineage>
        <taxon>Eukaryota</taxon>
        <taxon>Metazoa</taxon>
        <taxon>Chordata</taxon>
        <taxon>Craniata</taxon>
        <taxon>Vertebrata</taxon>
        <taxon>Euteleostomi</taxon>
        <taxon>Mammalia</taxon>
        <taxon>Eutheria</taxon>
        <taxon>Euarchontoglires</taxon>
        <taxon>Glires</taxon>
        <taxon>Rodentia</taxon>
        <taxon>Hystricomorpha</taxon>
        <taxon>Bathyergidae</taxon>
        <taxon>Heterocephalus</taxon>
    </lineage>
</organism>
<dbReference type="Gene3D" id="3.30.230.70">
    <property type="entry name" value="GHMP Kinase, N-terminal domain"/>
    <property type="match status" value="2"/>
</dbReference>
<gene>
    <name evidence="1" type="ORF">GW7_05387</name>
</gene>
<dbReference type="InterPro" id="IPR020568">
    <property type="entry name" value="Ribosomal_Su5_D2-typ_SF"/>
</dbReference>